<evidence type="ECO:0000259" key="3">
    <source>
        <dbReference type="PROSITE" id="PS50127"/>
    </source>
</evidence>
<dbReference type="Proteomes" id="UP000799423">
    <property type="component" value="Unassembled WGS sequence"/>
</dbReference>
<dbReference type="PANTHER" id="PTHR24067">
    <property type="entry name" value="UBIQUITIN-CONJUGATING ENZYME E2"/>
    <property type="match status" value="1"/>
</dbReference>
<feature type="region of interest" description="Disordered" evidence="2">
    <location>
        <begin position="604"/>
        <end position="623"/>
    </location>
</feature>
<dbReference type="SUPFAM" id="SSF54495">
    <property type="entry name" value="UBC-like"/>
    <property type="match status" value="1"/>
</dbReference>
<dbReference type="PROSITE" id="PS50127">
    <property type="entry name" value="UBC_2"/>
    <property type="match status" value="1"/>
</dbReference>
<name>A0A6A7APK2_9PLEO</name>
<dbReference type="EMBL" id="MU006351">
    <property type="protein sequence ID" value="KAF2845216.1"/>
    <property type="molecule type" value="Genomic_DNA"/>
</dbReference>
<protein>
    <recommendedName>
        <fullName evidence="3">UBC core domain-containing protein</fullName>
    </recommendedName>
</protein>
<dbReference type="SMART" id="SM00212">
    <property type="entry name" value="UBCc"/>
    <property type="match status" value="1"/>
</dbReference>
<feature type="domain" description="UBC core" evidence="3">
    <location>
        <begin position="12"/>
        <end position="156"/>
    </location>
</feature>
<accession>A0A6A7APK2</accession>
<dbReference type="Gene3D" id="3.10.110.10">
    <property type="entry name" value="Ubiquitin Conjugating Enzyme"/>
    <property type="match status" value="1"/>
</dbReference>
<evidence type="ECO:0000313" key="4">
    <source>
        <dbReference type="EMBL" id="KAF2845216.1"/>
    </source>
</evidence>
<dbReference type="AlphaFoldDB" id="A0A6A7APK2"/>
<dbReference type="Pfam" id="PF00179">
    <property type="entry name" value="UQ_con"/>
    <property type="match status" value="1"/>
</dbReference>
<dbReference type="CDD" id="cd00195">
    <property type="entry name" value="UBCc_UEV"/>
    <property type="match status" value="1"/>
</dbReference>
<sequence length="635" mass="71455">MLTSQSINVPGSLRRRLLSDIAEIQQDPYPNVHLHFDDTDIYQACLILKPDNEAPLHLSIRIPDSYPLVAPHVDIQSSIVHPNVFGSYICATILNNVEDWTPAYTLRGIVIQLLSFFCSESLEQDHGGTAVNIADYRRRVREHESTTTYICSKCGFDDEWEPAHSRLSATAVISEPPLKLSGLFELPDEVVLLLLAQMPTPDIMALANAMPTIKTMVYSYDLVRIRELQCFCLKRSFHDVKLGIGIAVQGGRKPVFRSEFDLLSQEAFFQHNVHKSIQGVHFDKWLPLPLSRRHWNRVKGTAMACLESMERCAGVPRTPAGHAEILYHFMNTVVVQFSAEAEKGFDRPGSRSTLSHASEKAVEAYFTLFHLLLCLATENADITASANRIIARFRAGPRTKEEFPDLGHVLVAALISDSGLTEDLTVHMIKEAILRNVVWMLDTKGAGMAELAYLEPSAVSEYRLCMTFRASPTSYRLLMFLKLFSSAVRPPNRTLPDLCDKLFDTHGAPPPGTAASMAQRIREIRHINSFPGFLGAMGIKCIPSKSEFTAFLRRTITDSAKAGYSRTPLTPAQLYMIRKAREPEWFERGEKWYGNGYKGRPSFFPTPSHRKGSRMNGDAFQGERNGRRHIARRYL</sequence>
<evidence type="ECO:0000313" key="5">
    <source>
        <dbReference type="Proteomes" id="UP000799423"/>
    </source>
</evidence>
<organism evidence="4 5">
    <name type="scientific">Plenodomus tracheiphilus IPT5</name>
    <dbReference type="NCBI Taxonomy" id="1408161"/>
    <lineage>
        <taxon>Eukaryota</taxon>
        <taxon>Fungi</taxon>
        <taxon>Dikarya</taxon>
        <taxon>Ascomycota</taxon>
        <taxon>Pezizomycotina</taxon>
        <taxon>Dothideomycetes</taxon>
        <taxon>Pleosporomycetidae</taxon>
        <taxon>Pleosporales</taxon>
        <taxon>Pleosporineae</taxon>
        <taxon>Leptosphaeriaceae</taxon>
        <taxon>Plenodomus</taxon>
    </lineage>
</organism>
<evidence type="ECO:0000256" key="2">
    <source>
        <dbReference type="SAM" id="MobiDB-lite"/>
    </source>
</evidence>
<proteinExistence type="predicted"/>
<dbReference type="OrthoDB" id="109543at2759"/>
<evidence type="ECO:0000256" key="1">
    <source>
        <dbReference type="ARBA" id="ARBA00022786"/>
    </source>
</evidence>
<reference evidence="4" key="1">
    <citation type="submission" date="2020-01" db="EMBL/GenBank/DDBJ databases">
        <authorList>
            <consortium name="DOE Joint Genome Institute"/>
            <person name="Haridas S."/>
            <person name="Albert R."/>
            <person name="Binder M."/>
            <person name="Bloem J."/>
            <person name="Labutti K."/>
            <person name="Salamov A."/>
            <person name="Andreopoulos B."/>
            <person name="Baker S.E."/>
            <person name="Barry K."/>
            <person name="Bills G."/>
            <person name="Bluhm B.H."/>
            <person name="Cannon C."/>
            <person name="Castanera R."/>
            <person name="Culley D.E."/>
            <person name="Daum C."/>
            <person name="Ezra D."/>
            <person name="Gonzalez J.B."/>
            <person name="Henrissat B."/>
            <person name="Kuo A."/>
            <person name="Liang C."/>
            <person name="Lipzen A."/>
            <person name="Lutzoni F."/>
            <person name="Magnuson J."/>
            <person name="Mondo S."/>
            <person name="Nolan M."/>
            <person name="Ohm R."/>
            <person name="Pangilinan J."/>
            <person name="Park H.-J."/>
            <person name="Ramirez L."/>
            <person name="Alfaro M."/>
            <person name="Sun H."/>
            <person name="Tritt A."/>
            <person name="Yoshinaga Y."/>
            <person name="Zwiers L.-H."/>
            <person name="Turgeon B.G."/>
            <person name="Goodwin S.B."/>
            <person name="Spatafora J.W."/>
            <person name="Crous P.W."/>
            <person name="Grigoriev I.V."/>
        </authorList>
    </citation>
    <scope>NUCLEOTIDE SEQUENCE</scope>
    <source>
        <strain evidence="4">IPT5</strain>
    </source>
</reference>
<keyword evidence="5" id="KW-1185">Reference proteome</keyword>
<keyword evidence="1" id="KW-0833">Ubl conjugation pathway</keyword>
<gene>
    <name evidence="4" type="ORF">T440DRAFT_493570</name>
</gene>
<dbReference type="InterPro" id="IPR000608">
    <property type="entry name" value="UBC"/>
</dbReference>
<dbReference type="InterPro" id="IPR050113">
    <property type="entry name" value="Ub_conjugating_enzyme"/>
</dbReference>
<dbReference type="InterPro" id="IPR016135">
    <property type="entry name" value="UBQ-conjugating_enzyme/RWD"/>
</dbReference>